<keyword evidence="1" id="KW-0472">Membrane</keyword>
<keyword evidence="1" id="KW-0812">Transmembrane</keyword>
<dbReference type="AlphaFoldDB" id="A0A2I2KQA9"/>
<evidence type="ECO:0000313" key="3">
    <source>
        <dbReference type="Proteomes" id="UP000234331"/>
    </source>
</evidence>
<evidence type="ECO:0000313" key="2">
    <source>
        <dbReference type="EMBL" id="SNQ47855.1"/>
    </source>
</evidence>
<reference evidence="2 3" key="1">
    <citation type="submission" date="2017-06" db="EMBL/GenBank/DDBJ databases">
        <authorList>
            <person name="Kim H.J."/>
            <person name="Triplett B.A."/>
        </authorList>
    </citation>
    <scope>NUCLEOTIDE SEQUENCE [LARGE SCALE GENOMIC DNA]</scope>
    <source>
        <strain evidence="2">FRACA_ARgP5</strain>
    </source>
</reference>
<organism evidence="2 3">
    <name type="scientific">Frankia canadensis</name>
    <dbReference type="NCBI Taxonomy" id="1836972"/>
    <lineage>
        <taxon>Bacteria</taxon>
        <taxon>Bacillati</taxon>
        <taxon>Actinomycetota</taxon>
        <taxon>Actinomycetes</taxon>
        <taxon>Frankiales</taxon>
        <taxon>Frankiaceae</taxon>
        <taxon>Frankia</taxon>
    </lineage>
</organism>
<accession>A0A2I2KQA9</accession>
<gene>
    <name evidence="2" type="ORF">FRACA_2040002</name>
</gene>
<name>A0A2I2KQA9_9ACTN</name>
<sequence>MHYDLARDQWQGIEAGAVVGPDGRRYVRRGTRMKRKRAVALAASGCPLLVYWPGGLPEKTRVEWFDGTDALSAWKAHRSSVTSDPSHAARGSVLTAGLWESSEEEPLIVLTWHH</sequence>
<keyword evidence="1" id="KW-1133">Transmembrane helix</keyword>
<proteinExistence type="predicted"/>
<dbReference type="Proteomes" id="UP000234331">
    <property type="component" value="Unassembled WGS sequence"/>
</dbReference>
<keyword evidence="3" id="KW-1185">Reference proteome</keyword>
<evidence type="ECO:0000256" key="1">
    <source>
        <dbReference type="SAM" id="Phobius"/>
    </source>
</evidence>
<dbReference type="EMBL" id="FZMO01000118">
    <property type="protein sequence ID" value="SNQ47855.1"/>
    <property type="molecule type" value="Genomic_DNA"/>
</dbReference>
<feature type="transmembrane region" description="Helical" evidence="1">
    <location>
        <begin position="38"/>
        <end position="54"/>
    </location>
</feature>
<protein>
    <submittedName>
        <fullName evidence="2">Uncharacterized protein</fullName>
    </submittedName>
</protein>